<dbReference type="AlphaFoldDB" id="A0A6M3Y1G4"/>
<name>A0A6M3Y1G4_9ZZZZ</name>
<accession>A0A6M3Y1G4</accession>
<gene>
    <name evidence="1" type="ORF">TM448B03123_0007</name>
</gene>
<protein>
    <submittedName>
        <fullName evidence="1">Uncharacterized protein</fullName>
    </submittedName>
</protein>
<evidence type="ECO:0000313" key="1">
    <source>
        <dbReference type="EMBL" id="QJI02326.1"/>
    </source>
</evidence>
<proteinExistence type="predicted"/>
<organism evidence="1">
    <name type="scientific">viral metagenome</name>
    <dbReference type="NCBI Taxonomy" id="1070528"/>
    <lineage>
        <taxon>unclassified sequences</taxon>
        <taxon>metagenomes</taxon>
        <taxon>organismal metagenomes</taxon>
    </lineage>
</organism>
<dbReference type="EMBL" id="MT144992">
    <property type="protein sequence ID" value="QJI02326.1"/>
    <property type="molecule type" value="Genomic_DNA"/>
</dbReference>
<reference evidence="1" key="1">
    <citation type="submission" date="2020-03" db="EMBL/GenBank/DDBJ databases">
        <title>The deep terrestrial virosphere.</title>
        <authorList>
            <person name="Holmfeldt K."/>
            <person name="Nilsson E."/>
            <person name="Simone D."/>
            <person name="Lopez-Fernandez M."/>
            <person name="Wu X."/>
            <person name="de Brujin I."/>
            <person name="Lundin D."/>
            <person name="Andersson A."/>
            <person name="Bertilsson S."/>
            <person name="Dopson M."/>
        </authorList>
    </citation>
    <scope>NUCLEOTIDE SEQUENCE</scope>
    <source>
        <strain evidence="1">TM448B03123</strain>
    </source>
</reference>
<sequence length="142" mass="15370">MSTIDIAALARDPKGTVFDTQPSNKSLHPREVVYENLASDYNSLSDEEPKGKMYEVKDDDAVFNLRYGNESIPLKETGRKKSVFPADMLPDVVAKVMDDVKAGAYDDKLEAMQKQYSGRLKAAAAARKANAAQAAQAAAATA</sequence>